<evidence type="ECO:0000313" key="8">
    <source>
        <dbReference type="Proteomes" id="UP001597526"/>
    </source>
</evidence>
<evidence type="ECO:0000256" key="4">
    <source>
        <dbReference type="PROSITE-ProRule" id="PRU00473"/>
    </source>
</evidence>
<evidence type="ECO:0000259" key="6">
    <source>
        <dbReference type="PROSITE" id="PS51123"/>
    </source>
</evidence>
<comment type="subcellular location">
    <subcellularLocation>
        <location evidence="1">Cell outer membrane</location>
    </subcellularLocation>
</comment>
<name>A0ABW5N1M8_9FLAO</name>
<proteinExistence type="predicted"/>
<organism evidence="7 8">
    <name type="scientific">Croceitalea marina</name>
    <dbReference type="NCBI Taxonomy" id="1775166"/>
    <lineage>
        <taxon>Bacteria</taxon>
        <taxon>Pseudomonadati</taxon>
        <taxon>Bacteroidota</taxon>
        <taxon>Flavobacteriia</taxon>
        <taxon>Flavobacteriales</taxon>
        <taxon>Flavobacteriaceae</taxon>
        <taxon>Croceitalea</taxon>
    </lineage>
</organism>
<dbReference type="InterPro" id="IPR006664">
    <property type="entry name" value="OMP_bac"/>
</dbReference>
<dbReference type="PROSITE" id="PS51257">
    <property type="entry name" value="PROKAR_LIPOPROTEIN"/>
    <property type="match status" value="1"/>
</dbReference>
<dbReference type="Proteomes" id="UP001597526">
    <property type="component" value="Unassembled WGS sequence"/>
</dbReference>
<sequence>MKKTYLISFVLLLLIIGCNDKTKKLSESKKTPRVPDSSKATKTSNQEKIKQFNWDDIAESTVDIGAFPYISPPEGMVVDKEYSTSYEFDKLEFFDGNSSFVLDGRVERIKTEMEGDKEWQEYYFQKSISEYLKSIGAQLLFEGQIPNEFIQKWGEDPNAIYAHMHEFYAGDVVNYPVSIYVLKTPNKKIGVQVSPTSKRIGIVENSAFVQTIEKISADDIFKAIEKEGVATLYINFDTGKSRIKATSYEVIGEVAKMMIDNPNLRISIEGHTDATGNPMDNMRLSKSRAQTVLLALTDEDVDAARLQSKGFGQTKPIDTNTTEEGKAKNRRVELRKLN</sequence>
<evidence type="ECO:0000256" key="2">
    <source>
        <dbReference type="ARBA" id="ARBA00023136"/>
    </source>
</evidence>
<evidence type="ECO:0000256" key="1">
    <source>
        <dbReference type="ARBA" id="ARBA00004442"/>
    </source>
</evidence>
<feature type="region of interest" description="Disordered" evidence="5">
    <location>
        <begin position="311"/>
        <end position="338"/>
    </location>
</feature>
<protein>
    <submittedName>
        <fullName evidence="7">OmpA family protein</fullName>
    </submittedName>
</protein>
<dbReference type="SUPFAM" id="SSF103088">
    <property type="entry name" value="OmpA-like"/>
    <property type="match status" value="1"/>
</dbReference>
<dbReference type="PRINTS" id="PR01021">
    <property type="entry name" value="OMPADOMAIN"/>
</dbReference>
<keyword evidence="2 4" id="KW-0472">Membrane</keyword>
<dbReference type="CDD" id="cd07185">
    <property type="entry name" value="OmpA_C-like"/>
    <property type="match status" value="1"/>
</dbReference>
<dbReference type="PANTHER" id="PTHR30329:SF21">
    <property type="entry name" value="LIPOPROTEIN YIAD-RELATED"/>
    <property type="match status" value="1"/>
</dbReference>
<accession>A0ABW5N1M8</accession>
<evidence type="ECO:0000256" key="3">
    <source>
        <dbReference type="ARBA" id="ARBA00023237"/>
    </source>
</evidence>
<dbReference type="InterPro" id="IPR050330">
    <property type="entry name" value="Bact_OuterMem_StrucFunc"/>
</dbReference>
<keyword evidence="8" id="KW-1185">Reference proteome</keyword>
<keyword evidence="3" id="KW-0998">Cell outer membrane</keyword>
<dbReference type="Pfam" id="PF00691">
    <property type="entry name" value="OmpA"/>
    <property type="match status" value="1"/>
</dbReference>
<feature type="domain" description="OmpA-like" evidence="6">
    <location>
        <begin position="223"/>
        <end position="338"/>
    </location>
</feature>
<feature type="region of interest" description="Disordered" evidence="5">
    <location>
        <begin position="26"/>
        <end position="46"/>
    </location>
</feature>
<reference evidence="8" key="1">
    <citation type="journal article" date="2019" name="Int. J. Syst. Evol. Microbiol.">
        <title>The Global Catalogue of Microorganisms (GCM) 10K type strain sequencing project: providing services to taxonomists for standard genome sequencing and annotation.</title>
        <authorList>
            <consortium name="The Broad Institute Genomics Platform"/>
            <consortium name="The Broad Institute Genome Sequencing Center for Infectious Disease"/>
            <person name="Wu L."/>
            <person name="Ma J."/>
        </authorList>
    </citation>
    <scope>NUCLEOTIDE SEQUENCE [LARGE SCALE GENOMIC DNA]</scope>
    <source>
        <strain evidence="8">KCTC 52368</strain>
    </source>
</reference>
<dbReference type="EMBL" id="JBHULB010000081">
    <property type="protein sequence ID" value="MFD2588754.1"/>
    <property type="molecule type" value="Genomic_DNA"/>
</dbReference>
<dbReference type="PROSITE" id="PS51123">
    <property type="entry name" value="OMPA_2"/>
    <property type="match status" value="1"/>
</dbReference>
<dbReference type="InterPro" id="IPR036737">
    <property type="entry name" value="OmpA-like_sf"/>
</dbReference>
<gene>
    <name evidence="7" type="ORF">ACFSQJ_17640</name>
</gene>
<dbReference type="Gene3D" id="3.30.1330.60">
    <property type="entry name" value="OmpA-like domain"/>
    <property type="match status" value="1"/>
</dbReference>
<dbReference type="InterPro" id="IPR006665">
    <property type="entry name" value="OmpA-like"/>
</dbReference>
<evidence type="ECO:0000256" key="5">
    <source>
        <dbReference type="SAM" id="MobiDB-lite"/>
    </source>
</evidence>
<comment type="caution">
    <text evidence="7">The sequence shown here is derived from an EMBL/GenBank/DDBJ whole genome shotgun (WGS) entry which is preliminary data.</text>
</comment>
<feature type="compositionally biased region" description="Basic and acidic residues" evidence="5">
    <location>
        <begin position="323"/>
        <end position="338"/>
    </location>
</feature>
<dbReference type="PANTHER" id="PTHR30329">
    <property type="entry name" value="STATOR ELEMENT OF FLAGELLAR MOTOR COMPLEX"/>
    <property type="match status" value="1"/>
</dbReference>
<evidence type="ECO:0000313" key="7">
    <source>
        <dbReference type="EMBL" id="MFD2588754.1"/>
    </source>
</evidence>
<dbReference type="RefSeq" id="WP_339144565.1">
    <property type="nucleotide sequence ID" value="NZ_JBHULB010000081.1"/>
</dbReference>